<sequence>MSLAEGEYEQFEIPKMSQGQINLLQERLKSTVWPNELEKDYGWDYGAPTWAVKPLVEEWANSFNWDEFKADISKWKHFRMNVDGLLMHYIHERSSQPNAIPIVLLHGWPSTFYEFHKIIGPLRDGVGNNQAFHVIVPSLPGFGFSEAPKIKGYGIVKIASMINALMMNLGYNEYMYHGGDWGAIIGKTIAVNHSNNCKAFHTTMPMLLPPIPTPRNIIFHPFKVAKFLVSLVVGFDWVYGKGKARLGGATFANAERDKGCGYRAIQGTRPYTLSFGLTDSPAGVLAWLLEKYHEWTFHPAERQNTESLPETISSKEFLTQVSIYWMTNTISSSVRIYYECLNQNEITSNVMSYVKIPFAVSSFASEISKLPKDWLEASANLQQYSEIEYGGHFPGLEEPQILLADLQKFGKHIKKTQIL</sequence>
<feature type="domain" description="Epoxide hydrolase N-terminal" evidence="5">
    <location>
        <begin position="11"/>
        <end position="115"/>
    </location>
</feature>
<keyword evidence="3" id="KW-0378">Hydrolase</keyword>
<dbReference type="SUPFAM" id="SSF53474">
    <property type="entry name" value="alpha/beta-Hydrolases"/>
    <property type="match status" value="1"/>
</dbReference>
<comment type="caution">
    <text evidence="6">The sequence shown here is derived from an EMBL/GenBank/DDBJ whole genome shotgun (WGS) entry which is preliminary data.</text>
</comment>
<dbReference type="InterPro" id="IPR016292">
    <property type="entry name" value="Epoxide_hydrolase"/>
</dbReference>
<evidence type="ECO:0000256" key="2">
    <source>
        <dbReference type="ARBA" id="ARBA00022797"/>
    </source>
</evidence>
<proteinExistence type="inferred from homology"/>
<organism evidence="6 7">
    <name type="scientific">Rhizopus oryzae</name>
    <name type="common">Mucormycosis agent</name>
    <name type="synonym">Rhizopus arrhizus var. delemar</name>
    <dbReference type="NCBI Taxonomy" id="64495"/>
    <lineage>
        <taxon>Eukaryota</taxon>
        <taxon>Fungi</taxon>
        <taxon>Fungi incertae sedis</taxon>
        <taxon>Mucoromycota</taxon>
        <taxon>Mucoromycotina</taxon>
        <taxon>Mucoromycetes</taxon>
        <taxon>Mucorales</taxon>
        <taxon>Mucorineae</taxon>
        <taxon>Rhizopodaceae</taxon>
        <taxon>Rhizopus</taxon>
    </lineage>
</organism>
<dbReference type="GO" id="GO:0004301">
    <property type="term" value="F:epoxide hydrolase activity"/>
    <property type="evidence" value="ECO:0007669"/>
    <property type="project" value="TreeGrafter"/>
</dbReference>
<accession>A0A9P6Y4G9</accession>
<evidence type="ECO:0000256" key="1">
    <source>
        <dbReference type="ARBA" id="ARBA00010088"/>
    </source>
</evidence>
<dbReference type="PANTHER" id="PTHR21661">
    <property type="entry name" value="EPOXIDE HYDROLASE 1-RELATED"/>
    <property type="match status" value="1"/>
</dbReference>
<dbReference type="OrthoDB" id="7130006at2759"/>
<dbReference type="InterPro" id="IPR029058">
    <property type="entry name" value="AB_hydrolase_fold"/>
</dbReference>
<dbReference type="InterPro" id="IPR010497">
    <property type="entry name" value="Epoxide_hydro_N"/>
</dbReference>
<dbReference type="Proteomes" id="UP000717996">
    <property type="component" value="Unassembled WGS sequence"/>
</dbReference>
<dbReference type="PANTHER" id="PTHR21661:SF35">
    <property type="entry name" value="EPOXIDE HYDROLASE"/>
    <property type="match status" value="1"/>
</dbReference>
<dbReference type="PRINTS" id="PR00412">
    <property type="entry name" value="EPOXHYDRLASE"/>
</dbReference>
<reference evidence="6" key="1">
    <citation type="journal article" date="2020" name="Microb. Genom.">
        <title>Genetic diversity of clinical and environmental Mucorales isolates obtained from an investigation of mucormycosis cases among solid organ transplant recipients.</title>
        <authorList>
            <person name="Nguyen M.H."/>
            <person name="Kaul D."/>
            <person name="Muto C."/>
            <person name="Cheng S.J."/>
            <person name="Richter R.A."/>
            <person name="Bruno V.M."/>
            <person name="Liu G."/>
            <person name="Beyhan S."/>
            <person name="Sundermann A.J."/>
            <person name="Mounaud S."/>
            <person name="Pasculle A.W."/>
            <person name="Nierman W.C."/>
            <person name="Driscoll E."/>
            <person name="Cumbie R."/>
            <person name="Clancy C.J."/>
            <person name="Dupont C.L."/>
        </authorList>
    </citation>
    <scope>NUCLEOTIDE SEQUENCE</scope>
    <source>
        <strain evidence="6">GL16</strain>
    </source>
</reference>
<evidence type="ECO:0000256" key="4">
    <source>
        <dbReference type="PIRSR" id="PIRSR001112-1"/>
    </source>
</evidence>
<evidence type="ECO:0000259" key="5">
    <source>
        <dbReference type="Pfam" id="PF06441"/>
    </source>
</evidence>
<gene>
    <name evidence="6" type="ORF">G6F51_009246</name>
</gene>
<feature type="active site" description="Proton donor" evidence="4">
    <location>
        <position position="337"/>
    </location>
</feature>
<evidence type="ECO:0000313" key="7">
    <source>
        <dbReference type="Proteomes" id="UP000717996"/>
    </source>
</evidence>
<dbReference type="InterPro" id="IPR000639">
    <property type="entry name" value="Epox_hydrolase-like"/>
</dbReference>
<dbReference type="Pfam" id="PF06441">
    <property type="entry name" value="EHN"/>
    <property type="match status" value="1"/>
</dbReference>
<name>A0A9P6Y4G9_RHIOR</name>
<comment type="similarity">
    <text evidence="1">Belongs to the peptidase S33 family.</text>
</comment>
<dbReference type="EMBL" id="JAANIT010001660">
    <property type="protein sequence ID" value="KAG1539261.1"/>
    <property type="molecule type" value="Genomic_DNA"/>
</dbReference>
<feature type="active site" description="Proton acceptor" evidence="4">
    <location>
        <position position="392"/>
    </location>
</feature>
<evidence type="ECO:0000256" key="3">
    <source>
        <dbReference type="ARBA" id="ARBA00022801"/>
    </source>
</evidence>
<evidence type="ECO:0000313" key="6">
    <source>
        <dbReference type="EMBL" id="KAG1539261.1"/>
    </source>
</evidence>
<dbReference type="GO" id="GO:0097176">
    <property type="term" value="P:epoxide metabolic process"/>
    <property type="evidence" value="ECO:0007669"/>
    <property type="project" value="TreeGrafter"/>
</dbReference>
<keyword evidence="2" id="KW-0058">Aromatic hydrocarbons catabolism</keyword>
<dbReference type="AlphaFoldDB" id="A0A9P6Y4G9"/>
<protein>
    <recommendedName>
        <fullName evidence="5">Epoxide hydrolase N-terminal domain-containing protein</fullName>
    </recommendedName>
</protein>
<dbReference type="Gene3D" id="3.40.50.1820">
    <property type="entry name" value="alpha/beta hydrolase"/>
    <property type="match status" value="1"/>
</dbReference>
<feature type="active site" description="Nucleophile" evidence="4">
    <location>
        <position position="180"/>
    </location>
</feature>
<dbReference type="PIRSF" id="PIRSF001112">
    <property type="entry name" value="Epoxide_hydrolase"/>
    <property type="match status" value="1"/>
</dbReference>